<evidence type="ECO:0000256" key="1">
    <source>
        <dbReference type="SAM" id="Phobius"/>
    </source>
</evidence>
<dbReference type="EMBL" id="JBCLSH010000024">
    <property type="protein sequence ID" value="MEY8443972.1"/>
    <property type="molecule type" value="Genomic_DNA"/>
</dbReference>
<protein>
    <recommendedName>
        <fullName evidence="4">DUF443 family protein</fullName>
    </recommendedName>
</protein>
<keyword evidence="1" id="KW-1133">Transmembrane helix</keyword>
<keyword evidence="1" id="KW-0472">Membrane</keyword>
<reference evidence="2 3" key="1">
    <citation type="submission" date="2024-03" db="EMBL/GenBank/DDBJ databases">
        <title>Mouse gut bacterial collection (mGBC) of GemPharmatech.</title>
        <authorList>
            <person name="He Y."/>
            <person name="Dong L."/>
            <person name="Wu D."/>
            <person name="Gao X."/>
            <person name="Lin Z."/>
        </authorList>
    </citation>
    <scope>NUCLEOTIDE SEQUENCE [LARGE SCALE GENOMIC DNA]</scope>
    <source>
        <strain evidence="2 3">61-15</strain>
    </source>
</reference>
<feature type="transmembrane region" description="Helical" evidence="1">
    <location>
        <begin position="96"/>
        <end position="117"/>
    </location>
</feature>
<keyword evidence="1" id="KW-0812">Transmembrane</keyword>
<feature type="transmembrane region" description="Helical" evidence="1">
    <location>
        <begin position="188"/>
        <end position="210"/>
    </location>
</feature>
<sequence>MPLTKIWFLNGVVYYRRASNGKRTDDRSIFAEYDFLKKELVWKQWDDSQSVKNNQVVYKILLLAPISSPLIMVPLTNFMGATSQMELTAQERLGNFWWLWPIVFGVIMFLSFDMYMLNIRQNTVIIEAPEEVGIRGYFKATTIGEKGNPRYKRPKEILFPWGEYVAAVGMILAFLGVMYFVLLYPWNFITFIAQIFVTSIIIAASLWYAWMMTIARPFVIKKVFKELNGEKNERK</sequence>
<feature type="transmembrane region" description="Helical" evidence="1">
    <location>
        <begin position="56"/>
        <end position="76"/>
    </location>
</feature>
<dbReference type="Proteomes" id="UP001565283">
    <property type="component" value="Unassembled WGS sequence"/>
</dbReference>
<feature type="transmembrane region" description="Helical" evidence="1">
    <location>
        <begin position="161"/>
        <end position="182"/>
    </location>
</feature>
<keyword evidence="3" id="KW-1185">Reference proteome</keyword>
<dbReference type="RefSeq" id="WP_369948487.1">
    <property type="nucleotide sequence ID" value="NZ_JBCLSH010000024.1"/>
</dbReference>
<gene>
    <name evidence="2" type="ORF">AALA52_06935</name>
</gene>
<evidence type="ECO:0000313" key="3">
    <source>
        <dbReference type="Proteomes" id="UP001565283"/>
    </source>
</evidence>
<comment type="caution">
    <text evidence="2">The sequence shown here is derived from an EMBL/GenBank/DDBJ whole genome shotgun (WGS) entry which is preliminary data.</text>
</comment>
<evidence type="ECO:0000313" key="2">
    <source>
        <dbReference type="EMBL" id="MEY8443972.1"/>
    </source>
</evidence>
<proteinExistence type="predicted"/>
<accession>A0ABV4D362</accession>
<evidence type="ECO:0008006" key="4">
    <source>
        <dbReference type="Google" id="ProtNLM"/>
    </source>
</evidence>
<organism evidence="2 3">
    <name type="scientific">Lactococcus ileimucosae</name>
    <dbReference type="NCBI Taxonomy" id="2941329"/>
    <lineage>
        <taxon>Bacteria</taxon>
        <taxon>Bacillati</taxon>
        <taxon>Bacillota</taxon>
        <taxon>Bacilli</taxon>
        <taxon>Lactobacillales</taxon>
        <taxon>Streptococcaceae</taxon>
        <taxon>Lactococcus</taxon>
    </lineage>
</organism>
<name>A0ABV4D362_9LACT</name>